<dbReference type="InterPro" id="IPR048469">
    <property type="entry name" value="YchJ-like_M"/>
</dbReference>
<dbReference type="SUPFAM" id="SSF103642">
    <property type="entry name" value="Sec-C motif"/>
    <property type="match status" value="1"/>
</dbReference>
<dbReference type="AlphaFoldDB" id="A0A366EW84"/>
<proteinExistence type="predicted"/>
<dbReference type="Proteomes" id="UP000253529">
    <property type="component" value="Unassembled WGS sequence"/>
</dbReference>
<dbReference type="Pfam" id="PF17775">
    <property type="entry name" value="YchJ_M-like"/>
    <property type="match status" value="1"/>
</dbReference>
<name>A0A366EW84_9HYPH</name>
<dbReference type="InterPro" id="IPR004027">
    <property type="entry name" value="SEC_C_motif"/>
</dbReference>
<dbReference type="PANTHER" id="PTHR33747">
    <property type="entry name" value="UPF0225 PROTEIN SCO1677"/>
    <property type="match status" value="1"/>
</dbReference>
<evidence type="ECO:0000313" key="4">
    <source>
        <dbReference type="Proteomes" id="UP000253529"/>
    </source>
</evidence>
<protein>
    <submittedName>
        <fullName evidence="3">SEC-C motif-containing protein</fullName>
    </submittedName>
</protein>
<dbReference type="Pfam" id="PF02810">
    <property type="entry name" value="SEC-C"/>
    <property type="match status" value="1"/>
</dbReference>
<feature type="region of interest" description="Disordered" evidence="1">
    <location>
        <begin position="1"/>
        <end position="41"/>
    </location>
</feature>
<dbReference type="NCBIfam" id="NF002486">
    <property type="entry name" value="PRK01752.1"/>
    <property type="match status" value="1"/>
</dbReference>
<dbReference type="InterPro" id="IPR032710">
    <property type="entry name" value="NTF2-like_dom_sf"/>
</dbReference>
<keyword evidence="4" id="KW-1185">Reference proteome</keyword>
<evidence type="ECO:0000256" key="1">
    <source>
        <dbReference type="SAM" id="MobiDB-lite"/>
    </source>
</evidence>
<evidence type="ECO:0000259" key="2">
    <source>
        <dbReference type="Pfam" id="PF17775"/>
    </source>
</evidence>
<dbReference type="PANTHER" id="PTHR33747:SF1">
    <property type="entry name" value="ADENYLATE CYCLASE-ASSOCIATED CAP C-TERMINAL DOMAIN-CONTAINING PROTEIN"/>
    <property type="match status" value="1"/>
</dbReference>
<feature type="domain" description="YchJ-like middle NTF2-like" evidence="2">
    <location>
        <begin position="84"/>
        <end position="184"/>
    </location>
</feature>
<dbReference type="Gene3D" id="3.10.450.50">
    <property type="match status" value="1"/>
</dbReference>
<reference evidence="3 4" key="1">
    <citation type="submission" date="2018-06" db="EMBL/GenBank/DDBJ databases">
        <title>Genomic Encyclopedia of Type Strains, Phase IV (KMG-IV): sequencing the most valuable type-strain genomes for metagenomic binning, comparative biology and taxonomic classification.</title>
        <authorList>
            <person name="Goeker M."/>
        </authorList>
    </citation>
    <scope>NUCLEOTIDE SEQUENCE [LARGE SCALE GENOMIC DNA]</scope>
    <source>
        <strain evidence="3 4">DSM 24875</strain>
    </source>
</reference>
<dbReference type="EMBL" id="QNRK01000033">
    <property type="protein sequence ID" value="RBP05779.1"/>
    <property type="molecule type" value="Genomic_DNA"/>
</dbReference>
<dbReference type="SUPFAM" id="SSF54427">
    <property type="entry name" value="NTF2-like"/>
    <property type="match status" value="1"/>
</dbReference>
<feature type="compositionally biased region" description="Basic residues" evidence="1">
    <location>
        <begin position="31"/>
        <end position="41"/>
    </location>
</feature>
<evidence type="ECO:0000313" key="3">
    <source>
        <dbReference type="EMBL" id="RBP05779.1"/>
    </source>
</evidence>
<comment type="caution">
    <text evidence="3">The sequence shown here is derived from an EMBL/GenBank/DDBJ whole genome shotgun (WGS) entry which is preliminary data.</text>
</comment>
<organism evidence="3 4">
    <name type="scientific">Roseiarcus fermentans</name>
    <dbReference type="NCBI Taxonomy" id="1473586"/>
    <lineage>
        <taxon>Bacteria</taxon>
        <taxon>Pseudomonadati</taxon>
        <taxon>Pseudomonadota</taxon>
        <taxon>Alphaproteobacteria</taxon>
        <taxon>Hyphomicrobiales</taxon>
        <taxon>Roseiarcaceae</taxon>
        <taxon>Roseiarcus</taxon>
    </lineage>
</organism>
<sequence>MMSWPSPAKATATAGIVEQSTCAGKTEPRSAGRRRVSRAKHAGSDSAHAAFVLLVPDMRCPCDSEKPFDQCCGPYLAGRGDPPTAEALMRSRYVAYARGEIDYIARTTAPESRAGFDAPAARAWAAQATWLGLRVVATERGGAGDAAGSVEFVASYRLDGAVVRHHERSRFRRTERGDWLFVHGQAVGPGAGDRGTVAVGAPKLGRNDPCACGSGKKFKKCCGAGAGA</sequence>
<accession>A0A366EW84</accession>
<gene>
    <name evidence="3" type="ORF">DFR50_13344</name>
</gene>